<sequence length="419" mass="49034">MKTKISILESIKLSIERQVWSRPKIKARATELCIAIFNLYVMEGGDFYMYKSISFKYFRKVIRTKGYVEEIMNNLIEGGIIQRRQSYNVAKKIAKGYRFHPDILNGSNTYHICCPDFPVELWNDVPLGIWMEKLAFDPLVYNWINDYIVDSDEILIDREIPDTHMNISFDVGDDYRYEKEKAILLAHSNGNNLIKWKNKFYIETPNNFILRKQDELKKIFNGYVFNIDNGCVRISRNDTNNRLDYNLTNMKKELIDFIRYEGEELVELDIANCQFAILAKIAKGLDPLFIKLAQEGGLYKHISDVLDISSIEAKSLMFNVAFDKIRAEQDIVRDLFPMTMDWIDTYKKKNGYKSFSNLLQKTESEIMIDGLFKHLYKLGYIVFPIHDAVRVKGSEGEIIKSATKKYFNKIGFCCKIRKK</sequence>
<name>A0A6J7WKF6_9CAUD</name>
<organism evidence="1">
    <name type="scientific">uncultured Caudovirales phage</name>
    <dbReference type="NCBI Taxonomy" id="2100421"/>
    <lineage>
        <taxon>Viruses</taxon>
        <taxon>Duplodnaviria</taxon>
        <taxon>Heunggongvirae</taxon>
        <taxon>Uroviricota</taxon>
        <taxon>Caudoviricetes</taxon>
        <taxon>Peduoviridae</taxon>
        <taxon>Maltschvirus</taxon>
        <taxon>Maltschvirus maltsch</taxon>
    </lineage>
</organism>
<gene>
    <name evidence="1" type="ORF">UFOVP182_33</name>
</gene>
<protein>
    <submittedName>
        <fullName evidence="1">Uncharacterized protein</fullName>
    </submittedName>
</protein>
<evidence type="ECO:0000313" key="1">
    <source>
        <dbReference type="EMBL" id="CAB5208384.1"/>
    </source>
</evidence>
<dbReference type="EMBL" id="LR798230">
    <property type="protein sequence ID" value="CAB5208384.1"/>
    <property type="molecule type" value="Genomic_DNA"/>
</dbReference>
<accession>A0A6J7WKF6</accession>
<reference evidence="1" key="1">
    <citation type="submission" date="2020-05" db="EMBL/GenBank/DDBJ databases">
        <authorList>
            <person name="Chiriac C."/>
            <person name="Salcher M."/>
            <person name="Ghai R."/>
            <person name="Kavagutti S V."/>
        </authorList>
    </citation>
    <scope>NUCLEOTIDE SEQUENCE</scope>
</reference>
<proteinExistence type="predicted"/>